<organism evidence="1 2">
    <name type="scientific">Clostridium niameyense</name>
    <dbReference type="NCBI Taxonomy" id="1622073"/>
    <lineage>
        <taxon>Bacteria</taxon>
        <taxon>Bacillati</taxon>
        <taxon>Bacillota</taxon>
        <taxon>Clostridia</taxon>
        <taxon>Eubacteriales</taxon>
        <taxon>Clostridiaceae</taxon>
        <taxon>Clostridium</taxon>
    </lineage>
</organism>
<evidence type="ECO:0008006" key="3">
    <source>
        <dbReference type="Google" id="ProtNLM"/>
    </source>
</evidence>
<dbReference type="Gene3D" id="2.60.120.380">
    <property type="match status" value="1"/>
</dbReference>
<comment type="caution">
    <text evidence="1">The sequence shown here is derived from an EMBL/GenBank/DDBJ whole genome shotgun (WGS) entry which is preliminary data.</text>
</comment>
<reference evidence="1 2" key="1">
    <citation type="submission" date="2019-04" db="EMBL/GenBank/DDBJ databases">
        <title>Genome sequencing of Clostridium botulinum Groups I-IV and Clostridium butyricum.</title>
        <authorList>
            <person name="Brunt J."/>
            <person name="Van Vliet A.H.M."/>
            <person name="Stringer S.C."/>
            <person name="Carter A.T."/>
            <person name="Peck M.W."/>
        </authorList>
    </citation>
    <scope>NUCLEOTIDE SEQUENCE [LARGE SCALE GENOMIC DNA]</scope>
    <source>
        <strain evidence="1 2">IFR 18/094</strain>
    </source>
</reference>
<evidence type="ECO:0000313" key="2">
    <source>
        <dbReference type="Proteomes" id="UP000473885"/>
    </source>
</evidence>
<accession>A0A6M0R7M2</accession>
<gene>
    <name evidence="1" type="ORF">FDF74_03295</name>
</gene>
<dbReference type="Proteomes" id="UP000473885">
    <property type="component" value="Unassembled WGS sequence"/>
</dbReference>
<protein>
    <recommendedName>
        <fullName evidence="3">GOLD domain-containing protein</fullName>
    </recommendedName>
</protein>
<sequence length="147" mass="17160">MVATILALFNIFRSKNLSKTYLTSSNEEQRSFTGHYNQKVTGDSIKFDFKIFNGKWSVFEFDSPKDNKITIEDKSKINKGKFYIVVLDSNYKDVAIKEENENKNLEFVTPHKGKYLIRIVGKKASGHFNIKVRSKENIKIVHKDFWN</sequence>
<proteinExistence type="predicted"/>
<dbReference type="AlphaFoldDB" id="A0A6M0R7M2"/>
<name>A0A6M0R7M2_9CLOT</name>
<keyword evidence="2" id="KW-1185">Reference proteome</keyword>
<evidence type="ECO:0000313" key="1">
    <source>
        <dbReference type="EMBL" id="NEZ46236.1"/>
    </source>
</evidence>
<dbReference type="EMBL" id="SXDP01000002">
    <property type="protein sequence ID" value="NEZ46236.1"/>
    <property type="molecule type" value="Genomic_DNA"/>
</dbReference>